<dbReference type="Gene3D" id="1.25.40.10">
    <property type="entry name" value="Tetratricopeptide repeat domain"/>
    <property type="match status" value="1"/>
</dbReference>
<feature type="repeat" description="TPR" evidence="3">
    <location>
        <begin position="626"/>
        <end position="659"/>
    </location>
</feature>
<name>A0A2N1JGB8_9BASI</name>
<reference evidence="4 5" key="1">
    <citation type="submission" date="2017-10" db="EMBL/GenBank/DDBJ databases">
        <title>A novel species of cold-tolerant Malassezia isolated from bats.</title>
        <authorList>
            <person name="Lorch J.M."/>
            <person name="Palmer J.M."/>
            <person name="Vanderwolf K.J."/>
            <person name="Schmidt K.Z."/>
            <person name="Verant M.L."/>
            <person name="Weller T.J."/>
            <person name="Blehert D.S."/>
        </authorList>
    </citation>
    <scope>NUCLEOTIDE SEQUENCE [LARGE SCALE GENOMIC DNA]</scope>
    <source>
        <strain evidence="4 5">NWHC:44797-103</strain>
    </source>
</reference>
<dbReference type="Proteomes" id="UP000232875">
    <property type="component" value="Unassembled WGS sequence"/>
</dbReference>
<dbReference type="InterPro" id="IPR011990">
    <property type="entry name" value="TPR-like_helical_dom_sf"/>
</dbReference>
<keyword evidence="5" id="KW-1185">Reference proteome</keyword>
<gene>
    <name evidence="4" type="ORF">MVES_000263</name>
</gene>
<evidence type="ECO:0000313" key="4">
    <source>
        <dbReference type="EMBL" id="PKI85597.1"/>
    </source>
</evidence>
<keyword evidence="1" id="KW-0677">Repeat</keyword>
<evidence type="ECO:0000256" key="2">
    <source>
        <dbReference type="ARBA" id="ARBA00022803"/>
    </source>
</evidence>
<dbReference type="SMART" id="SM00028">
    <property type="entry name" value="TPR"/>
    <property type="match status" value="3"/>
</dbReference>
<sequence length="965" mass="107890">MAEPWRSLEHIEWQLIRGVPVPEVLDDSLQGKVLSGRYDQVLRSATSHKLAAQVAKHVQCLHTTATPDVFSTLALDVNMSDTASALDTLCVAVAALQAFVQLNWTGPDFLLAPAALLHMCGAQYFPQRVPNDEDAYMAFSKSLNAACLESLTQAGEPAYHLAKGPFYLVYARQILGALERNDKGGHLQTLPWWDLRVGGVHRRLLDDAVEPNAQTLEKMQAIIEQCKQRAAIEPDVANGWGTMAARAILEVAIAHQRAGNDRKASELLMEAAKTNALVYEMTGAPGKRTKFQKDDKMQLVLLAESRHVEEDRPGDAVQRTDSVDNSATVNPAAQVDHQPANLSLNDDTLLEQTMFTSTAADKSSQVLAHIDPANQPALAVTDQCILLALCLNIQNTQPSHGLTTEQMSVFVERILSHPRNWSVHTMALLLRSRLEAHRSRTVDRSALQLQALIDQMPSNDSSLRERMRFFYSLELPPQWEMQAELARRYVSIGVLRSALEIFERIEMWDEVVQCLGLLGRKEEAVEVVRDLLQGHKTEAEALLAQKRNDTRKQVQFARAREAKLWCLLGDLDVAHAEDHYQKAWDISNATSGRAARSLGAYHFALSAFDKAAAWLRRAVRINALFTRSWFMMGCSYMRMQQWVEAASAFRKCTALEEEDGESWNNLANCYLQMHQSQMDRLDKVFDAADDDAASMHSTSTAADSGVGLDADDEETGKRSTNAAFELRVLAHKALGVALKYNFDSWRVWYNYMIVSINVGMMHESARALARIVEIRSKEASQSSATTSSVEDVVDFTVLNRIVDAVIQTPWDEDDPLMRSQNEGHGLRADVQRLFENTLLPRFSTNAAILQVYARFLLWAHEYRKMLDVRIKSFRFGLGAPDATQVVTDLHTFCLAKDELQDLVDALENTGTRPAAPGSTEEAMPDWNFQARTLLRAFIARTRDSFADEPHFASLAETLQGLRTSV</sequence>
<proteinExistence type="predicted"/>
<dbReference type="STRING" id="2020962.A0A2N1JGB8"/>
<organism evidence="4 5">
    <name type="scientific">Malassezia vespertilionis</name>
    <dbReference type="NCBI Taxonomy" id="2020962"/>
    <lineage>
        <taxon>Eukaryota</taxon>
        <taxon>Fungi</taxon>
        <taxon>Dikarya</taxon>
        <taxon>Basidiomycota</taxon>
        <taxon>Ustilaginomycotina</taxon>
        <taxon>Malasseziomycetes</taxon>
        <taxon>Malasseziales</taxon>
        <taxon>Malasseziaceae</taxon>
        <taxon>Malassezia</taxon>
    </lineage>
</organism>
<keyword evidence="2 3" id="KW-0802">TPR repeat</keyword>
<dbReference type="PANTHER" id="PTHR16193:SF0">
    <property type="entry name" value="TETRATRICOPEPTIDE REPEAT PROTEIN 27"/>
    <property type="match status" value="1"/>
</dbReference>
<dbReference type="InterPro" id="IPR019734">
    <property type="entry name" value="TPR_rpt"/>
</dbReference>
<dbReference type="AlphaFoldDB" id="A0A2N1JGB8"/>
<dbReference type="SUPFAM" id="SSF48452">
    <property type="entry name" value="TPR-like"/>
    <property type="match status" value="1"/>
</dbReference>
<evidence type="ECO:0000256" key="1">
    <source>
        <dbReference type="ARBA" id="ARBA00022737"/>
    </source>
</evidence>
<dbReference type="PANTHER" id="PTHR16193">
    <property type="entry name" value="TETRATRICOPEPTIDE REPEAT PROTEIN 27"/>
    <property type="match status" value="1"/>
</dbReference>
<accession>A0A2N1JGB8</accession>
<dbReference type="InterPro" id="IPR044244">
    <property type="entry name" value="TTC27/Emw1"/>
</dbReference>
<dbReference type="EMBL" id="KZ454987">
    <property type="protein sequence ID" value="PKI85597.1"/>
    <property type="molecule type" value="Genomic_DNA"/>
</dbReference>
<dbReference type="OrthoDB" id="1936594at2759"/>
<evidence type="ECO:0000256" key="3">
    <source>
        <dbReference type="PROSITE-ProRule" id="PRU00339"/>
    </source>
</evidence>
<protein>
    <submittedName>
        <fullName evidence="4">Uncharacterized protein</fullName>
    </submittedName>
</protein>
<dbReference type="PROSITE" id="PS50005">
    <property type="entry name" value="TPR"/>
    <property type="match status" value="1"/>
</dbReference>
<evidence type="ECO:0000313" key="5">
    <source>
        <dbReference type="Proteomes" id="UP000232875"/>
    </source>
</evidence>